<dbReference type="AlphaFoldDB" id="T1I2S8"/>
<dbReference type="InParanoid" id="T1I2S8"/>
<dbReference type="EnsemblMetazoa" id="RPRC010597-RA">
    <property type="protein sequence ID" value="RPRC010597-PA"/>
    <property type="gene ID" value="RPRC010597"/>
</dbReference>
<dbReference type="VEuPathDB" id="VectorBase:RPRC010597"/>
<evidence type="ECO:0000313" key="1">
    <source>
        <dbReference type="EnsemblMetazoa" id="RPRC010597-PA"/>
    </source>
</evidence>
<proteinExistence type="predicted"/>
<protein>
    <submittedName>
        <fullName evidence="1">Uncharacterized protein</fullName>
    </submittedName>
</protein>
<name>T1I2S8_RHOPR</name>
<dbReference type="HOGENOM" id="CLU_1639656_0_0_1"/>
<organism evidence="1 2">
    <name type="scientific">Rhodnius prolixus</name>
    <name type="common">Triatomid bug</name>
    <dbReference type="NCBI Taxonomy" id="13249"/>
    <lineage>
        <taxon>Eukaryota</taxon>
        <taxon>Metazoa</taxon>
        <taxon>Ecdysozoa</taxon>
        <taxon>Arthropoda</taxon>
        <taxon>Hexapoda</taxon>
        <taxon>Insecta</taxon>
        <taxon>Pterygota</taxon>
        <taxon>Neoptera</taxon>
        <taxon>Paraneoptera</taxon>
        <taxon>Hemiptera</taxon>
        <taxon>Heteroptera</taxon>
        <taxon>Panheteroptera</taxon>
        <taxon>Cimicomorpha</taxon>
        <taxon>Reduviidae</taxon>
        <taxon>Triatominae</taxon>
        <taxon>Rhodnius</taxon>
    </lineage>
</organism>
<sequence>EYHNETLNKTTPHMNSKKVCEHYEHNRLFLHIVHAADACVDLFHCNTLHSIEFWMRIDTTSIAGNTCKDNCTKDVALNIYFHHSPLGVEKFHKRIHFLKANEFSYQTEKPSENSPKGEEDLRLFLTKVEEYHHETLNKTTSQTNAKRVCEQLYKCAQIEIFT</sequence>
<keyword evidence="2" id="KW-1185">Reference proteome</keyword>
<evidence type="ECO:0000313" key="2">
    <source>
        <dbReference type="Proteomes" id="UP000015103"/>
    </source>
</evidence>
<reference evidence="1" key="1">
    <citation type="submission" date="2015-05" db="UniProtKB">
        <authorList>
            <consortium name="EnsemblMetazoa"/>
        </authorList>
    </citation>
    <scope>IDENTIFICATION</scope>
</reference>
<accession>T1I2S8</accession>
<dbReference type="Proteomes" id="UP000015103">
    <property type="component" value="Unassembled WGS sequence"/>
</dbReference>
<dbReference type="EMBL" id="ACPB03030101">
    <property type="status" value="NOT_ANNOTATED_CDS"/>
    <property type="molecule type" value="Genomic_DNA"/>
</dbReference>